<comment type="caution">
    <text evidence="1">The sequence shown here is derived from an EMBL/GenBank/DDBJ whole genome shotgun (WGS) entry which is preliminary data.</text>
</comment>
<reference evidence="1 2" key="1">
    <citation type="submission" date="2020-08" db="EMBL/GenBank/DDBJ databases">
        <title>Genomic Encyclopedia of Type Strains, Phase IV (KMG-IV): sequencing the most valuable type-strain genomes for metagenomic binning, comparative biology and taxonomic classification.</title>
        <authorList>
            <person name="Goeker M."/>
        </authorList>
    </citation>
    <scope>NUCLEOTIDE SEQUENCE [LARGE SCALE GENOMIC DNA]</scope>
    <source>
        <strain evidence="1 2">YC6723</strain>
    </source>
</reference>
<name>A0A840FDW0_9SPHN</name>
<dbReference type="RefSeq" id="WP_183983650.1">
    <property type="nucleotide sequence ID" value="NZ_JACIEV010000004.1"/>
</dbReference>
<accession>A0A840FDW0</accession>
<gene>
    <name evidence="1" type="ORF">GGQ80_001673</name>
</gene>
<dbReference type="AlphaFoldDB" id="A0A840FDW0"/>
<keyword evidence="2" id="KW-1185">Reference proteome</keyword>
<evidence type="ECO:0000313" key="2">
    <source>
        <dbReference type="Proteomes" id="UP000529795"/>
    </source>
</evidence>
<dbReference type="EMBL" id="JACIEV010000004">
    <property type="protein sequence ID" value="MBB4153767.1"/>
    <property type="molecule type" value="Genomic_DNA"/>
</dbReference>
<sequence length="58" mass="6658">MLLHERVEALQKELERMAADQKQINLSVIDIDRRVVRIEALIEFSSRQAGGSTPRLPE</sequence>
<protein>
    <submittedName>
        <fullName evidence="1">Uncharacterized protein</fullName>
    </submittedName>
</protein>
<dbReference type="Proteomes" id="UP000529795">
    <property type="component" value="Unassembled WGS sequence"/>
</dbReference>
<proteinExistence type="predicted"/>
<evidence type="ECO:0000313" key="1">
    <source>
        <dbReference type="EMBL" id="MBB4153767.1"/>
    </source>
</evidence>
<organism evidence="1 2">
    <name type="scientific">Sphingomonas jinjuensis</name>
    <dbReference type="NCBI Taxonomy" id="535907"/>
    <lineage>
        <taxon>Bacteria</taxon>
        <taxon>Pseudomonadati</taxon>
        <taxon>Pseudomonadota</taxon>
        <taxon>Alphaproteobacteria</taxon>
        <taxon>Sphingomonadales</taxon>
        <taxon>Sphingomonadaceae</taxon>
        <taxon>Sphingomonas</taxon>
    </lineage>
</organism>